<feature type="transmembrane region" description="Helical" evidence="1">
    <location>
        <begin position="12"/>
        <end position="30"/>
    </location>
</feature>
<keyword evidence="1" id="KW-0472">Membrane</keyword>
<keyword evidence="1" id="KW-0812">Transmembrane</keyword>
<proteinExistence type="predicted"/>
<dbReference type="VEuPathDB" id="PlasmoDB:PRELSG_1437500"/>
<dbReference type="KEGG" id="prel:PRELSG_1437500"/>
<feature type="transmembrane region" description="Helical" evidence="1">
    <location>
        <begin position="132"/>
        <end position="151"/>
    </location>
</feature>
<organism evidence="2 3">
    <name type="scientific">Plasmodium relictum</name>
    <dbReference type="NCBI Taxonomy" id="85471"/>
    <lineage>
        <taxon>Eukaryota</taxon>
        <taxon>Sar</taxon>
        <taxon>Alveolata</taxon>
        <taxon>Apicomplexa</taxon>
        <taxon>Aconoidasida</taxon>
        <taxon>Haemosporida</taxon>
        <taxon>Plasmodiidae</taxon>
        <taxon>Plasmodium</taxon>
        <taxon>Plasmodium (Haemamoeba)</taxon>
    </lineage>
</organism>
<dbReference type="AlphaFoldDB" id="A0A1J1HF07"/>
<dbReference type="RefSeq" id="XP_028535162.1">
    <property type="nucleotide sequence ID" value="XM_028679450.1"/>
</dbReference>
<evidence type="ECO:0000313" key="2">
    <source>
        <dbReference type="EMBL" id="CRH02642.1"/>
    </source>
</evidence>
<keyword evidence="1" id="KW-1133">Transmembrane helix</keyword>
<feature type="transmembrane region" description="Helical" evidence="1">
    <location>
        <begin position="434"/>
        <end position="463"/>
    </location>
</feature>
<gene>
    <name evidence="2" type="ORF">PRELSG_1437500</name>
</gene>
<evidence type="ECO:0000256" key="1">
    <source>
        <dbReference type="SAM" id="Phobius"/>
    </source>
</evidence>
<protein>
    <submittedName>
        <fullName evidence="2">Uncharacterized protein</fullName>
    </submittedName>
</protein>
<dbReference type="Proteomes" id="UP000220158">
    <property type="component" value="Chromosome 14"/>
</dbReference>
<accession>A0A1J1HF07</accession>
<dbReference type="OMA" id="HPPDCLC"/>
<reference evidence="2 3" key="1">
    <citation type="submission" date="2015-04" db="EMBL/GenBank/DDBJ databases">
        <authorList>
            <consortium name="Pathogen Informatics"/>
        </authorList>
    </citation>
    <scope>NUCLEOTIDE SEQUENCE [LARGE SCALE GENOMIC DNA]</scope>
    <source>
        <strain evidence="2 3">SGS1</strain>
    </source>
</reference>
<dbReference type="OrthoDB" id="385409at2759"/>
<name>A0A1J1HF07_PLARL</name>
<feature type="transmembrane region" description="Helical" evidence="1">
    <location>
        <begin position="102"/>
        <end position="120"/>
    </location>
</feature>
<sequence length="698" mass="84206">MLENIPDIILYFIRDVEIYLCIFILLNLFTSRRINKLTKSNFLQDDKLLDKLSKNFYISEVKVYFNPFKYILKSLLYHICYFITILYLIYIFRFYVCYKKFIYDYILSFFSFLKIYPLILNEFDYYSNNYGINLSFILIFIFGNFSFFLFYKIICFLKRRKKYIKVKRANVLNYCLELAKANFKEYLKTRKKKKDTIFKFTLNKTNGYYFKNNDKNYERSSKNIKKEQNDNKRITKTGRRNIFSYIFKIFLINKHVFPDEKLLYDNSINNKENLVNKKRKLPFNILKSLFHYIRKKKDIEKINNNENNLENKRNTSYKGKVNNLNSNSINEKQKNLSENKNINTSKNIHGINEEKTTSKCDSSHLYNNTEMEKKEIEDSYFNDISLYEPKLSYCNFYLCNSQYQIKSLTDILILYLPIYFLFKNKMFVKTSFTLMLYILNFIIWNFIKLVSMIKPSLFVFYYIFNEHISQILSENLSDYEKKMMLHFFYGFFFCSLKYLKKNIDIEFKLIKIEDMNNFHKIINDCLNKASKLKSQEIIKNYERMKTFPLFFDLKNKKIYIDKSILKTNKEIEGLKQKQKLKNEQNCLQSLCEIANFCDEDTFRELLKKIKNIILNELPEKLADNLSQKISDEIYEKMLNKGSLPLNKDNKSCICSSLKKNILFEIIEGTKSNELKDTYNNDNDEMTQKVDKLNNEINK</sequence>
<dbReference type="EMBL" id="LN835309">
    <property type="protein sequence ID" value="CRH02642.1"/>
    <property type="molecule type" value="Genomic_DNA"/>
</dbReference>
<keyword evidence="3" id="KW-1185">Reference proteome</keyword>
<evidence type="ECO:0000313" key="3">
    <source>
        <dbReference type="Proteomes" id="UP000220158"/>
    </source>
</evidence>
<dbReference type="GeneID" id="39738807"/>
<feature type="transmembrane region" description="Helical" evidence="1">
    <location>
        <begin position="75"/>
        <end position="96"/>
    </location>
</feature>